<dbReference type="InterPro" id="IPR001810">
    <property type="entry name" value="F-box_dom"/>
</dbReference>
<evidence type="ECO:0000259" key="1">
    <source>
        <dbReference type="Pfam" id="PF12937"/>
    </source>
</evidence>
<protein>
    <recommendedName>
        <fullName evidence="1">F-box domain-containing protein</fullName>
    </recommendedName>
</protein>
<dbReference type="Pfam" id="PF12937">
    <property type="entry name" value="F-box-like"/>
    <property type="match status" value="1"/>
</dbReference>
<dbReference type="AlphaFoldDB" id="A0A4Y7PLD8"/>
<feature type="domain" description="F-box" evidence="1">
    <location>
        <begin position="29"/>
        <end position="79"/>
    </location>
</feature>
<name>A0A4Y7PLD8_9AGAM</name>
<dbReference type="VEuPathDB" id="FungiDB:BD410DRAFT_844626"/>
<evidence type="ECO:0000313" key="2">
    <source>
        <dbReference type="EMBL" id="TDL16207.1"/>
    </source>
</evidence>
<organism evidence="2 3">
    <name type="scientific">Rickenella mellea</name>
    <dbReference type="NCBI Taxonomy" id="50990"/>
    <lineage>
        <taxon>Eukaryota</taxon>
        <taxon>Fungi</taxon>
        <taxon>Dikarya</taxon>
        <taxon>Basidiomycota</taxon>
        <taxon>Agaricomycotina</taxon>
        <taxon>Agaricomycetes</taxon>
        <taxon>Hymenochaetales</taxon>
        <taxon>Rickenellaceae</taxon>
        <taxon>Rickenella</taxon>
    </lineage>
</organism>
<proteinExistence type="predicted"/>
<gene>
    <name evidence="2" type="ORF">BD410DRAFT_844626</name>
</gene>
<evidence type="ECO:0000313" key="3">
    <source>
        <dbReference type="Proteomes" id="UP000294933"/>
    </source>
</evidence>
<sequence length="521" mass="58950">MPQDVVVEGSLSRTTPSNPDLLRRGFHSPEILVLIFEYAVLSHTVRQRDGILRSIRNVSSNWRRLADSTPILWTTICIRPSIPPGMSGMNDDGWLVGVVKRAKIFLAKAARQRVTFDIVLTADWHTYVHQNEALKTLQNLMLEASAKWHSVRVTGCGAVSELVVRSQPISQASISNIFLVHGCSMFTDVQSLNVYYTPGSLCLAIPENQISHFLSDAKIARVIKHAVKLELALRCSRCVFSTISHASFLTWSPQINPEHLKHLRDLSITWSRFSFSDVDDGVGFGYFRITLPSLETLTIKGDGEHAIASSTEVFRHLRLPRCRQLSVKIGEVRLEDAIHDMPQPWCPCDPRLCMAFWRSLTELIQASACSLRSITIQDVPVADPDIANDIWNVVLLQPSVRRLDIPLHFFTRKLAENFVSDGSQPGQGYPFPVLSIIGILDASRFNGKHDELRLHLDNLQYIVAGRRRNQFAIAQLKFSNPEVLRMFRERVDDMDTICVSMVEKGDDEWSNLVDEFSRYSF</sequence>
<keyword evidence="3" id="KW-1185">Reference proteome</keyword>
<dbReference type="EMBL" id="ML170249">
    <property type="protein sequence ID" value="TDL16207.1"/>
    <property type="molecule type" value="Genomic_DNA"/>
</dbReference>
<dbReference type="Proteomes" id="UP000294933">
    <property type="component" value="Unassembled WGS sequence"/>
</dbReference>
<reference evidence="2 3" key="1">
    <citation type="submission" date="2018-06" db="EMBL/GenBank/DDBJ databases">
        <title>A transcriptomic atlas of mushroom development highlights an independent origin of complex multicellularity.</title>
        <authorList>
            <consortium name="DOE Joint Genome Institute"/>
            <person name="Krizsan K."/>
            <person name="Almasi E."/>
            <person name="Merenyi Z."/>
            <person name="Sahu N."/>
            <person name="Viragh M."/>
            <person name="Koszo T."/>
            <person name="Mondo S."/>
            <person name="Kiss B."/>
            <person name="Balint B."/>
            <person name="Kues U."/>
            <person name="Barry K."/>
            <person name="Hegedus J.C."/>
            <person name="Henrissat B."/>
            <person name="Johnson J."/>
            <person name="Lipzen A."/>
            <person name="Ohm R."/>
            <person name="Nagy I."/>
            <person name="Pangilinan J."/>
            <person name="Yan J."/>
            <person name="Xiong Y."/>
            <person name="Grigoriev I.V."/>
            <person name="Hibbett D.S."/>
            <person name="Nagy L.G."/>
        </authorList>
    </citation>
    <scope>NUCLEOTIDE SEQUENCE [LARGE SCALE GENOMIC DNA]</scope>
    <source>
        <strain evidence="2 3">SZMC22713</strain>
    </source>
</reference>
<accession>A0A4Y7PLD8</accession>